<keyword evidence="3" id="KW-1185">Reference proteome</keyword>
<name>A0ABT1DM67_9ACTN</name>
<organism evidence="2 3">
    <name type="scientific">Paractinoplanes aksuensis</name>
    <dbReference type="NCBI Taxonomy" id="2939490"/>
    <lineage>
        <taxon>Bacteria</taxon>
        <taxon>Bacillati</taxon>
        <taxon>Actinomycetota</taxon>
        <taxon>Actinomycetes</taxon>
        <taxon>Micromonosporales</taxon>
        <taxon>Micromonosporaceae</taxon>
        <taxon>Paractinoplanes</taxon>
    </lineage>
</organism>
<evidence type="ECO:0000313" key="2">
    <source>
        <dbReference type="EMBL" id="MCO8271176.1"/>
    </source>
</evidence>
<dbReference type="PANTHER" id="PTHR13800">
    <property type="entry name" value="TRANSIENT RECEPTOR POTENTIAL CATION CHANNEL, SUBFAMILY M, MEMBER 6"/>
    <property type="match status" value="1"/>
</dbReference>
<proteinExistence type="predicted"/>
<dbReference type="InterPro" id="IPR041482">
    <property type="entry name" value="LSDAT_prok"/>
</dbReference>
<evidence type="ECO:0000313" key="3">
    <source>
        <dbReference type="Proteomes" id="UP001523369"/>
    </source>
</evidence>
<gene>
    <name evidence="2" type="ORF">M1L60_11285</name>
</gene>
<comment type="caution">
    <text evidence="2">The sequence shown here is derived from an EMBL/GenBank/DDBJ whole genome shotgun (WGS) entry which is preliminary data.</text>
</comment>
<dbReference type="EMBL" id="JAMYJR010000010">
    <property type="protein sequence ID" value="MCO8271176.1"/>
    <property type="molecule type" value="Genomic_DNA"/>
</dbReference>
<dbReference type="InterPro" id="IPR050927">
    <property type="entry name" value="TRPM"/>
</dbReference>
<accession>A0ABT1DM67</accession>
<feature type="domain" description="LSDAT prokaryote" evidence="1">
    <location>
        <begin position="38"/>
        <end position="229"/>
    </location>
</feature>
<protein>
    <recommendedName>
        <fullName evidence="1">LSDAT prokaryote domain-containing protein</fullName>
    </recommendedName>
</protein>
<reference evidence="2 3" key="1">
    <citation type="submission" date="2022-06" db="EMBL/GenBank/DDBJ databases">
        <title>New Species of the Genus Actinoplanes, ActinopZanes ferrugineus.</title>
        <authorList>
            <person name="Ding P."/>
        </authorList>
    </citation>
    <scope>NUCLEOTIDE SEQUENCE [LARGE SCALE GENOMIC DNA]</scope>
    <source>
        <strain evidence="2 3">TRM88003</strain>
    </source>
</reference>
<dbReference type="RefSeq" id="WP_253237308.1">
    <property type="nucleotide sequence ID" value="NZ_JAMYJR010000010.1"/>
</dbReference>
<evidence type="ECO:0000259" key="1">
    <source>
        <dbReference type="Pfam" id="PF18171"/>
    </source>
</evidence>
<dbReference type="Proteomes" id="UP001523369">
    <property type="component" value="Unassembled WGS sequence"/>
</dbReference>
<dbReference type="PANTHER" id="PTHR13800:SF12">
    <property type="entry name" value="TRANSIENT RECEPTOR POTENTIAL CATION CHANNEL SUBFAMILY M MEMBER-LIKE 2"/>
    <property type="match status" value="1"/>
</dbReference>
<dbReference type="Pfam" id="PF18171">
    <property type="entry name" value="LSDAT_prok"/>
    <property type="match status" value="1"/>
</dbReference>
<sequence length="243" mass="24046">MSTLVRLPGGGTAVAAYVSGLGAVPAAVASFGLPAPSPVLVVIGGAGGLTDEVAASLSAVFTRVVAPAVRRHHAIAVDGGTDSGVMRLLGRALGGDSPLVGVTALDTAVFPGHPGSPIADAVPLEDHHTHFVLVDPGHEWGDEAPYIAAAATALAAGAPSLTVLVNGGEITVDDARHSLAEGRPVLVLAGTGRTADAIAAAAADPASCRDERLVALATSPFVRAIAVTDEAVLAARIAELLRP</sequence>